<gene>
    <name evidence="1" type="ORF">C0081_16235</name>
</gene>
<protein>
    <submittedName>
        <fullName evidence="1">Uncharacterized protein</fullName>
    </submittedName>
</protein>
<evidence type="ECO:0000313" key="1">
    <source>
        <dbReference type="EMBL" id="PLW76423.1"/>
    </source>
</evidence>
<dbReference type="AlphaFoldDB" id="A0A2N5XPJ4"/>
<evidence type="ECO:0000313" key="2">
    <source>
        <dbReference type="Proteomes" id="UP000234881"/>
    </source>
</evidence>
<name>A0A2N5XPJ4_9HYPH</name>
<organism evidence="1 2">
    <name type="scientific">Cohaesibacter celericrescens</name>
    <dbReference type="NCBI Taxonomy" id="2067669"/>
    <lineage>
        <taxon>Bacteria</taxon>
        <taxon>Pseudomonadati</taxon>
        <taxon>Pseudomonadota</taxon>
        <taxon>Alphaproteobacteria</taxon>
        <taxon>Hyphomicrobiales</taxon>
        <taxon>Cohaesibacteraceae</taxon>
    </lineage>
</organism>
<accession>A0A2N5XPJ4</accession>
<dbReference type="EMBL" id="PKUQ01000031">
    <property type="protein sequence ID" value="PLW76423.1"/>
    <property type="molecule type" value="Genomic_DNA"/>
</dbReference>
<keyword evidence="2" id="KW-1185">Reference proteome</keyword>
<proteinExistence type="predicted"/>
<sequence length="92" mass="10189">MDQTPDPTITTPTAQPITFNAEAFAHYLDEFQLSDHEVAEFLECYWNLLVQIADFGFGTHPFQLASGDKASVLDILLLSMAEAHEEDGASNE</sequence>
<reference evidence="1 2" key="1">
    <citation type="submission" date="2018-01" db="EMBL/GenBank/DDBJ databases">
        <title>The draft genome sequence of Cohaesibacter sp. H1304.</title>
        <authorList>
            <person name="Wang N.-N."/>
            <person name="Du Z.-J."/>
        </authorList>
    </citation>
    <scope>NUCLEOTIDE SEQUENCE [LARGE SCALE GENOMIC DNA]</scope>
    <source>
        <strain evidence="1 2">H1304</strain>
    </source>
</reference>
<dbReference type="RefSeq" id="WP_101534858.1">
    <property type="nucleotide sequence ID" value="NZ_PKUQ01000031.1"/>
</dbReference>
<comment type="caution">
    <text evidence="1">The sequence shown here is derived from an EMBL/GenBank/DDBJ whole genome shotgun (WGS) entry which is preliminary data.</text>
</comment>
<dbReference type="Proteomes" id="UP000234881">
    <property type="component" value="Unassembled WGS sequence"/>
</dbReference>
<dbReference type="OrthoDB" id="7876422at2"/>